<dbReference type="GO" id="GO:0032870">
    <property type="term" value="P:cellular response to hormone stimulus"/>
    <property type="evidence" value="ECO:0007669"/>
    <property type="project" value="TreeGrafter"/>
</dbReference>
<dbReference type="Proteomes" id="UP000245119">
    <property type="component" value="Linkage Group LG1"/>
</dbReference>
<feature type="transmembrane region" description="Helical" evidence="9">
    <location>
        <begin position="101"/>
        <end position="127"/>
    </location>
</feature>
<evidence type="ECO:0000259" key="10">
    <source>
        <dbReference type="PROSITE" id="PS50262"/>
    </source>
</evidence>
<feature type="domain" description="G-protein coupled receptors family 1 profile" evidence="10">
    <location>
        <begin position="39"/>
        <end position="207"/>
    </location>
</feature>
<feature type="compositionally biased region" description="Polar residues" evidence="8">
    <location>
        <begin position="276"/>
        <end position="285"/>
    </location>
</feature>
<accession>A0A2T7PYR6</accession>
<dbReference type="PROSITE" id="PS50262">
    <property type="entry name" value="G_PROTEIN_RECEP_F1_2"/>
    <property type="match status" value="1"/>
</dbReference>
<dbReference type="Gene3D" id="1.20.1070.10">
    <property type="entry name" value="Rhodopsin 7-helix transmembrane proteins"/>
    <property type="match status" value="1"/>
</dbReference>
<keyword evidence="3 7" id="KW-0812">Transmembrane</keyword>
<keyword evidence="6 7" id="KW-0675">Receptor</keyword>
<feature type="transmembrane region" description="Helical" evidence="9">
    <location>
        <begin position="147"/>
        <end position="167"/>
    </location>
</feature>
<reference evidence="11 12" key="1">
    <citation type="submission" date="2018-04" db="EMBL/GenBank/DDBJ databases">
        <title>The genome of golden apple snail Pomacea canaliculata provides insight into stress tolerance and invasive adaptation.</title>
        <authorList>
            <person name="Liu C."/>
            <person name="Liu B."/>
            <person name="Ren Y."/>
            <person name="Zhang Y."/>
            <person name="Wang H."/>
            <person name="Li S."/>
            <person name="Jiang F."/>
            <person name="Yin L."/>
            <person name="Zhang G."/>
            <person name="Qian W."/>
            <person name="Fan W."/>
        </authorList>
    </citation>
    <scope>NUCLEOTIDE SEQUENCE [LARGE SCALE GENOMIC DNA]</scope>
    <source>
        <strain evidence="11">SZHN2017</strain>
        <tissue evidence="11">Muscle</tissue>
    </source>
</reference>
<keyword evidence="2" id="KW-1003">Cell membrane</keyword>
<evidence type="ECO:0000256" key="5">
    <source>
        <dbReference type="ARBA" id="ARBA00023136"/>
    </source>
</evidence>
<evidence type="ECO:0000256" key="6">
    <source>
        <dbReference type="ARBA" id="ARBA00023170"/>
    </source>
</evidence>
<dbReference type="PRINTS" id="PR00237">
    <property type="entry name" value="GPCRRHODOPSN"/>
</dbReference>
<organism evidence="11 12">
    <name type="scientific">Pomacea canaliculata</name>
    <name type="common">Golden apple snail</name>
    <dbReference type="NCBI Taxonomy" id="400727"/>
    <lineage>
        <taxon>Eukaryota</taxon>
        <taxon>Metazoa</taxon>
        <taxon>Spiralia</taxon>
        <taxon>Lophotrochozoa</taxon>
        <taxon>Mollusca</taxon>
        <taxon>Gastropoda</taxon>
        <taxon>Caenogastropoda</taxon>
        <taxon>Architaenioglossa</taxon>
        <taxon>Ampullarioidea</taxon>
        <taxon>Ampullariidae</taxon>
        <taxon>Pomacea</taxon>
    </lineage>
</organism>
<evidence type="ECO:0000256" key="7">
    <source>
        <dbReference type="RuleBase" id="RU000688"/>
    </source>
</evidence>
<evidence type="ECO:0000256" key="2">
    <source>
        <dbReference type="ARBA" id="ARBA00022475"/>
    </source>
</evidence>
<evidence type="ECO:0000256" key="4">
    <source>
        <dbReference type="ARBA" id="ARBA00022989"/>
    </source>
</evidence>
<dbReference type="AlphaFoldDB" id="A0A2T7PYR6"/>
<comment type="caution">
    <text evidence="11">The sequence shown here is derived from an EMBL/GenBank/DDBJ whole genome shotgun (WGS) entry which is preliminary data.</text>
</comment>
<proteinExistence type="inferred from homology"/>
<keyword evidence="4 9" id="KW-1133">Transmembrane helix</keyword>
<dbReference type="InterPro" id="IPR017452">
    <property type="entry name" value="GPCR_Rhodpsn_7TM"/>
</dbReference>
<dbReference type="PANTHER" id="PTHR24241:SF76">
    <property type="entry name" value="NEUROPEPTIDE SIFAMIDE RECEPTOR"/>
    <property type="match status" value="1"/>
</dbReference>
<comment type="subcellular location">
    <subcellularLocation>
        <location evidence="1">Cell membrane</location>
        <topology evidence="1">Multi-pass membrane protein</topology>
    </subcellularLocation>
</comment>
<dbReference type="STRING" id="400727.A0A2T7PYR6"/>
<dbReference type="InterPro" id="IPR000276">
    <property type="entry name" value="GPCR_Rhodpsn"/>
</dbReference>
<keyword evidence="12" id="KW-1185">Reference proteome</keyword>
<keyword evidence="5 9" id="KW-0472">Membrane</keyword>
<evidence type="ECO:0000313" key="11">
    <source>
        <dbReference type="EMBL" id="PVD38564.1"/>
    </source>
</evidence>
<feature type="transmembrane region" description="Helical" evidence="9">
    <location>
        <begin position="71"/>
        <end position="89"/>
    </location>
</feature>
<dbReference type="EMBL" id="PZQS01000001">
    <property type="protein sequence ID" value="PVD38564.1"/>
    <property type="molecule type" value="Genomic_DNA"/>
</dbReference>
<evidence type="ECO:0000256" key="3">
    <source>
        <dbReference type="ARBA" id="ARBA00022692"/>
    </source>
</evidence>
<dbReference type="SUPFAM" id="SSF81321">
    <property type="entry name" value="Family A G protein-coupled receptor-like"/>
    <property type="match status" value="1"/>
</dbReference>
<dbReference type="GO" id="GO:0004930">
    <property type="term" value="F:G protein-coupled receptor activity"/>
    <property type="evidence" value="ECO:0007669"/>
    <property type="project" value="UniProtKB-KW"/>
</dbReference>
<keyword evidence="7" id="KW-0297">G-protein coupled receptor</keyword>
<gene>
    <name evidence="11" type="ORF">C0Q70_01180</name>
</gene>
<comment type="similarity">
    <text evidence="7">Belongs to the G-protein coupled receptor 1 family.</text>
</comment>
<evidence type="ECO:0000256" key="8">
    <source>
        <dbReference type="SAM" id="MobiDB-lite"/>
    </source>
</evidence>
<keyword evidence="7" id="KW-0807">Transducer</keyword>
<feature type="transmembrane region" description="Helical" evidence="9">
    <location>
        <begin position="28"/>
        <end position="50"/>
    </location>
</feature>
<dbReference type="PROSITE" id="PS00237">
    <property type="entry name" value="G_PROTEIN_RECEP_F1_1"/>
    <property type="match status" value="1"/>
</dbReference>
<protein>
    <recommendedName>
        <fullName evidence="10">G-protein coupled receptors family 1 profile domain-containing protein</fullName>
    </recommendedName>
</protein>
<name>A0A2T7PYR6_POMCA</name>
<feature type="region of interest" description="Disordered" evidence="8">
    <location>
        <begin position="240"/>
        <end position="329"/>
    </location>
</feature>
<dbReference type="GO" id="GO:0005886">
    <property type="term" value="C:plasma membrane"/>
    <property type="evidence" value="ECO:0007669"/>
    <property type="project" value="UniProtKB-SubCell"/>
</dbReference>
<dbReference type="PANTHER" id="PTHR24241">
    <property type="entry name" value="NEUROPEPTIDE RECEPTOR-RELATED G-PROTEIN COUPLED RECEPTOR"/>
    <property type="match status" value="1"/>
</dbReference>
<dbReference type="OrthoDB" id="5987936at2759"/>
<feature type="compositionally biased region" description="Basic and acidic residues" evidence="8">
    <location>
        <begin position="262"/>
        <end position="274"/>
    </location>
</feature>
<evidence type="ECO:0000256" key="1">
    <source>
        <dbReference type="ARBA" id="ARBA00004651"/>
    </source>
</evidence>
<evidence type="ECO:0000313" key="12">
    <source>
        <dbReference type="Proteomes" id="UP000245119"/>
    </source>
</evidence>
<evidence type="ECO:0000256" key="9">
    <source>
        <dbReference type="SAM" id="Phobius"/>
    </source>
</evidence>
<dbReference type="Pfam" id="PF00001">
    <property type="entry name" value="7tm_1"/>
    <property type="match status" value="2"/>
</dbReference>
<dbReference type="GO" id="GO:0042277">
    <property type="term" value="F:peptide binding"/>
    <property type="evidence" value="ECO:0007669"/>
    <property type="project" value="TreeGrafter"/>
</dbReference>
<feature type="transmembrane region" description="Helical" evidence="9">
    <location>
        <begin position="187"/>
        <end position="210"/>
    </location>
</feature>
<sequence>MTYLNTGQEQTGASERERNQHQLSHNQVKYFACLATAITSSVLTLTVISVERFVAIVFPLRPGFTLRSTGAAIVAVWIVACAIAAPQLHVRYVQERVYHTFVAIVMFFVPIIVIIDCYAVICVCLLVRKSPVSGAASDSHSRAKRKVVRMLVAVVVAFIACWAPLHIMELRDTWRDDNDEQSPHMVTVRYVVLYVAYLNSAVNPVLYAGFNENFRRGFKEVFTNGCLPFLKKRKIFPASLRSQSGGGSQMVQRANRANAAEPKPRQHTRLEKLQPRLNNTETTPASPGDEPCHRPNMATIQGSEGAGDRQPVILDPSRLHVGNGAEGDP</sequence>